<dbReference type="RefSeq" id="WP_188684169.1">
    <property type="nucleotide sequence ID" value="NZ_BMIS01000005.1"/>
</dbReference>
<evidence type="ECO:0000313" key="2">
    <source>
        <dbReference type="Proteomes" id="UP000633136"/>
    </source>
</evidence>
<accession>A0A917EQZ3</accession>
<evidence type="ECO:0008006" key="3">
    <source>
        <dbReference type="Google" id="ProtNLM"/>
    </source>
</evidence>
<name>A0A917EQZ3_9MICC</name>
<organism evidence="1 2">
    <name type="scientific">Nesterenkonia cremea</name>
    <dbReference type="NCBI Taxonomy" id="1882340"/>
    <lineage>
        <taxon>Bacteria</taxon>
        <taxon>Bacillati</taxon>
        <taxon>Actinomycetota</taxon>
        <taxon>Actinomycetes</taxon>
        <taxon>Micrococcales</taxon>
        <taxon>Micrococcaceae</taxon>
        <taxon>Nesterenkonia</taxon>
    </lineage>
</organism>
<dbReference type="Proteomes" id="UP000633136">
    <property type="component" value="Unassembled WGS sequence"/>
</dbReference>
<protein>
    <recommendedName>
        <fullName evidence="3">Asparagine synthetase domain-containing protein</fullName>
    </recommendedName>
</protein>
<sequence>MTETPSQRPGTSGESFDADFSLVPEREDFSHLHYARGYVFSRGPEPNVPSFWHCINFAEGHFHWDPRVPLARVADGKHEVLICGNAIHTARAESEPFRLAELLLSALSRGREDYLDELEDFSGQFVLFSRSDHSITVQTDAIGCRAAFHDGAAQVIASHANLVGRAVGAPPSPFNDWVARPQTHDFPGRTTAFSDVWLLMPNTEIELNSGSITRVGPRPFEPLTVAEAADEIIPHLEAQVDLLLRGSRKVLISASAGVDSRTSLASFSKAGEAVKVFTYTKAPGSGRQAAELHRDKLASEMAADLGLPHVLFDLNRAPKPPAGYVTALGESSVRRSNALTSWTYHQNLDHNAVHIRGQINGVGKWHFAKRLHFSEPLELSARRMAQLTKRGKALRKHPSSPLWTLAEEGFQDYIDTTSLRSVPNGYRLPDLFLWEHRVGYWNHAHIIESDTTFDTHQLFASRRIIRLMLSVPELDRVQLSLFREIIRRMEPSLVNYPLNGETWDEPVYDAPLSSYQVGVSSLEKEYRARFLEEKGLRKSAESSQQVTDGEKRELAEQLKNSQERYTALRYSKLGRLQHRYWRFRSSKR</sequence>
<dbReference type="InterPro" id="IPR014729">
    <property type="entry name" value="Rossmann-like_a/b/a_fold"/>
</dbReference>
<gene>
    <name evidence="1" type="ORF">GCM10011401_14490</name>
</gene>
<dbReference type="AlphaFoldDB" id="A0A917EQZ3"/>
<keyword evidence="2" id="KW-1185">Reference proteome</keyword>
<proteinExistence type="predicted"/>
<reference evidence="1" key="1">
    <citation type="journal article" date="2014" name="Int. J. Syst. Evol. Microbiol.">
        <title>Complete genome sequence of Corynebacterium casei LMG S-19264T (=DSM 44701T), isolated from a smear-ripened cheese.</title>
        <authorList>
            <consortium name="US DOE Joint Genome Institute (JGI-PGF)"/>
            <person name="Walter F."/>
            <person name="Albersmeier A."/>
            <person name="Kalinowski J."/>
            <person name="Ruckert C."/>
        </authorList>
    </citation>
    <scope>NUCLEOTIDE SEQUENCE</scope>
    <source>
        <strain evidence="1">CGMCC 1.15388</strain>
    </source>
</reference>
<dbReference type="EMBL" id="BMIS01000005">
    <property type="protein sequence ID" value="GGE68175.1"/>
    <property type="molecule type" value="Genomic_DNA"/>
</dbReference>
<reference evidence="1" key="2">
    <citation type="submission" date="2020-09" db="EMBL/GenBank/DDBJ databases">
        <authorList>
            <person name="Sun Q."/>
            <person name="Zhou Y."/>
        </authorList>
    </citation>
    <scope>NUCLEOTIDE SEQUENCE</scope>
    <source>
        <strain evidence="1">CGMCC 1.15388</strain>
    </source>
</reference>
<evidence type="ECO:0000313" key="1">
    <source>
        <dbReference type="EMBL" id="GGE68175.1"/>
    </source>
</evidence>
<dbReference type="SUPFAM" id="SSF52402">
    <property type="entry name" value="Adenine nucleotide alpha hydrolases-like"/>
    <property type="match status" value="1"/>
</dbReference>
<comment type="caution">
    <text evidence="1">The sequence shown here is derived from an EMBL/GenBank/DDBJ whole genome shotgun (WGS) entry which is preliminary data.</text>
</comment>
<dbReference type="Gene3D" id="3.40.50.620">
    <property type="entry name" value="HUPs"/>
    <property type="match status" value="1"/>
</dbReference>